<reference evidence="1 2" key="1">
    <citation type="journal article" date="2023" name="bioRxiv">
        <title>An intranuclear bacterial parasite of deep-sea mussels expresses apoptosis inhibitors acquired from its host.</title>
        <authorList>
            <person name="Gonzalez Porras M.A."/>
            <person name="Assie A."/>
            <person name="Tietjen M."/>
            <person name="Violette M."/>
            <person name="Kleiner M."/>
            <person name="Gruber-Vodicka H."/>
            <person name="Dubilier N."/>
            <person name="Leisch N."/>
        </authorList>
    </citation>
    <scope>NUCLEOTIDE SEQUENCE [LARGE SCALE GENOMIC DNA]</scope>
    <source>
        <strain evidence="1">IAP13</strain>
    </source>
</reference>
<comment type="caution">
    <text evidence="1">The sequence shown here is derived from an EMBL/GenBank/DDBJ whole genome shotgun (WGS) entry which is preliminary data.</text>
</comment>
<proteinExistence type="predicted"/>
<accession>A0AA90NT21</accession>
<dbReference type="AlphaFoldDB" id="A0AA90NT21"/>
<keyword evidence="2" id="KW-1185">Reference proteome</keyword>
<organism evidence="1 2">
    <name type="scientific">Candidatus Endonucleibacter bathymodioli</name>
    <dbReference type="NCBI Taxonomy" id="539814"/>
    <lineage>
        <taxon>Bacteria</taxon>
        <taxon>Pseudomonadati</taxon>
        <taxon>Pseudomonadota</taxon>
        <taxon>Gammaproteobacteria</taxon>
        <taxon>Oceanospirillales</taxon>
        <taxon>Endozoicomonadaceae</taxon>
        <taxon>Candidatus Endonucleibacter</taxon>
    </lineage>
</organism>
<dbReference type="Proteomes" id="UP001178148">
    <property type="component" value="Unassembled WGS sequence"/>
</dbReference>
<evidence type="ECO:0000313" key="1">
    <source>
        <dbReference type="EMBL" id="MDP0589939.1"/>
    </source>
</evidence>
<protein>
    <submittedName>
        <fullName evidence="1">Uncharacterized protein</fullName>
    </submittedName>
</protein>
<dbReference type="EMBL" id="JASXSV010000024">
    <property type="protein sequence ID" value="MDP0589939.1"/>
    <property type="molecule type" value="Genomic_DNA"/>
</dbReference>
<evidence type="ECO:0000313" key="2">
    <source>
        <dbReference type="Proteomes" id="UP001178148"/>
    </source>
</evidence>
<name>A0AA90NT21_9GAMM</name>
<gene>
    <name evidence="1" type="ORF">QS748_12460</name>
</gene>
<sequence>MMSLKDIPISPLKLQDDTFSEQGQTQVYIAIDNHLAEFMTITDPSRRATLPNIKKIHLALPITR</sequence>